<evidence type="ECO:0000313" key="2">
    <source>
        <dbReference type="EMBL" id="RCV24574.1"/>
    </source>
</evidence>
<keyword evidence="1" id="KW-1133">Transmembrane helix</keyword>
<sequence>MLCQKHSLAYLRSIPLVIGGGGSGGVAVIHCGGLPVDGLTLVVVVVVGLAVPRRLLLQRPGGGGASPRVVGRLVARLGGGGGGGRRLVRGGPVDAVSVVGALVAVVVAVAVRCLRRPVVRRLRRAAGARRGVAVVVVLVQAEAGEPEAHSCFGGWGRRWLAISWFGLFLAGASLLVACSLTGRRAGERGEVC</sequence>
<reference evidence="2" key="2">
    <citation type="submission" date="2015-07" db="EMBL/GenBank/DDBJ databases">
        <authorList>
            <person name="Noorani M."/>
        </authorList>
    </citation>
    <scope>NUCLEOTIDE SEQUENCE</scope>
    <source>
        <strain evidence="2">Yugu1</strain>
    </source>
</reference>
<accession>A0A368R3A8</accession>
<proteinExistence type="predicted"/>
<dbReference type="EMBL" id="CM003532">
    <property type="protein sequence ID" value="RCV24574.1"/>
    <property type="molecule type" value="Genomic_DNA"/>
</dbReference>
<keyword evidence="1" id="KW-0812">Transmembrane</keyword>
<feature type="transmembrane region" description="Helical" evidence="1">
    <location>
        <begin position="159"/>
        <end position="182"/>
    </location>
</feature>
<keyword evidence="1" id="KW-0472">Membrane</keyword>
<gene>
    <name evidence="2" type="ORF">SETIT_5G096200v2</name>
</gene>
<dbReference type="AlphaFoldDB" id="A0A368R3A8"/>
<evidence type="ECO:0000256" key="1">
    <source>
        <dbReference type="SAM" id="Phobius"/>
    </source>
</evidence>
<feature type="transmembrane region" description="Helical" evidence="1">
    <location>
        <begin position="95"/>
        <end position="114"/>
    </location>
</feature>
<protein>
    <submittedName>
        <fullName evidence="2">Uncharacterized protein</fullName>
    </submittedName>
</protein>
<name>A0A368R3A8_SETIT</name>
<reference evidence="2" key="1">
    <citation type="journal article" date="2012" name="Nat. Biotechnol.">
        <title>Reference genome sequence of the model plant Setaria.</title>
        <authorList>
            <person name="Bennetzen J.L."/>
            <person name="Schmutz J."/>
            <person name="Wang H."/>
            <person name="Percifield R."/>
            <person name="Hawkins J."/>
            <person name="Pontaroli A.C."/>
            <person name="Estep M."/>
            <person name="Feng L."/>
            <person name="Vaughn J.N."/>
            <person name="Grimwood J."/>
            <person name="Jenkins J."/>
            <person name="Barry K."/>
            <person name="Lindquist E."/>
            <person name="Hellsten U."/>
            <person name="Deshpande S."/>
            <person name="Wang X."/>
            <person name="Wu X."/>
            <person name="Mitros T."/>
            <person name="Triplett J."/>
            <person name="Yang X."/>
            <person name="Ye C.Y."/>
            <person name="Mauro-Herrera M."/>
            <person name="Wang L."/>
            <person name="Li P."/>
            <person name="Sharma M."/>
            <person name="Sharma R."/>
            <person name="Ronald P.C."/>
            <person name="Panaud O."/>
            <person name="Kellogg E.A."/>
            <person name="Brutnell T.P."/>
            <person name="Doust A.N."/>
            <person name="Tuskan G.A."/>
            <person name="Rokhsar D."/>
            <person name="Devos K.M."/>
        </authorList>
    </citation>
    <scope>NUCLEOTIDE SEQUENCE [LARGE SCALE GENOMIC DNA]</scope>
    <source>
        <strain evidence="2">Yugu1</strain>
    </source>
</reference>
<organism evidence="2">
    <name type="scientific">Setaria italica</name>
    <name type="common">Foxtail millet</name>
    <name type="synonym">Panicum italicum</name>
    <dbReference type="NCBI Taxonomy" id="4555"/>
    <lineage>
        <taxon>Eukaryota</taxon>
        <taxon>Viridiplantae</taxon>
        <taxon>Streptophyta</taxon>
        <taxon>Embryophyta</taxon>
        <taxon>Tracheophyta</taxon>
        <taxon>Spermatophyta</taxon>
        <taxon>Magnoliopsida</taxon>
        <taxon>Liliopsida</taxon>
        <taxon>Poales</taxon>
        <taxon>Poaceae</taxon>
        <taxon>PACMAD clade</taxon>
        <taxon>Panicoideae</taxon>
        <taxon>Panicodae</taxon>
        <taxon>Paniceae</taxon>
        <taxon>Cenchrinae</taxon>
        <taxon>Setaria</taxon>
    </lineage>
</organism>